<protein>
    <recommendedName>
        <fullName evidence="13">BHLH domain-containing protein</fullName>
    </recommendedName>
</protein>
<feature type="region of interest" description="Disordered" evidence="11">
    <location>
        <begin position="251"/>
        <end position="304"/>
    </location>
</feature>
<evidence type="ECO:0000256" key="6">
    <source>
        <dbReference type="ARBA" id="ARBA00023015"/>
    </source>
</evidence>
<keyword evidence="15" id="KW-1185">Reference proteome</keyword>
<keyword evidence="6" id="KW-0805">Transcription regulation</keyword>
<sequence>MQPQQHYSPTHLNQTSYFNGNNYAQDHQASQPGSSQMLVVQHSSRSFEAPSEQSERAREALNTKEELLRMLLQMSPEQLERLKTTPKPATKPSSPPPPNERHRRSSGNPKVISPVPSSESLKRKESRTSLANSGGYSDAGSSPLLSPSFDNSTIPDWGVGDDSDFDMDSPSNRKGPKVERRTAHNLIEKKYRSSINDRIQVLKTMLAGEEAKLSKSVTLRKAIDAIGSLRAEVHDLRKENQSLRNTLKAAGIEAPPHEEFESRKHLKTSKSFASDSPMSSVSNSPDSSPTHVATIKSSKSKSRQRGDKTRVTLFAMMFMIVLYNPFTFFVATGAGAAGYGTGVSGGFPHRTLSDDPFEIDAEKESWWQESVIRPCFIWSINIVVVVCVLTRLLVYGEPITDPKSKSWTDFVDLKKHASVSVIRGNYKEAQHQLHEALQILNRPMPSAGFDELISVIWQVIRHLLNSLWIGRWFARRRRSPTHTVTVVCKSHAATAALYHQLNQLHMIGVDEESTGLTGLYLALSAVNLAESAGISDDGVTHGQRADIYINLALTLRSMLPRYLGRILAAYFMKRAKRHAGKETDEACVRSMQWLFHPLARKFLADTDNISTLLTSSKHMNHFPFTTNYISVKPIDRLTSAFKIHLLWSLVEELQSSHLHNLPKFVEISHLLLNISTHYMTVARGPHKDISMTDWDSPMCLQGDDLCSWWTHVVTCALYWKYSDSQRAQKHYTVVRKCPGQLLKNNLALAVGHAFCSRKLFNEDREKKDFSKVVWIHVRSAAEQLQKISGAHSSPSSHAASHINRLMLAASYEWVLVSLVELWQSELNNQKPYWEQSAPAPLKNLYRDTYRQYRAMAHVNTGSKNKMAVFDITSRMINGANPLTTWQTLLKMTGGNKEPLVQNSELACSHTGPHSDPEPTSVSLLHWDVLRKLHQDMNLLSSF</sequence>
<comment type="caution">
    <text evidence="14">The sequence shown here is derived from an EMBL/GenBank/DDBJ whole genome shotgun (WGS) entry which is preliminary data.</text>
</comment>
<organism evidence="14 15">
    <name type="scientific">Steinernema carpocapsae</name>
    <name type="common">Entomopathogenic nematode</name>
    <dbReference type="NCBI Taxonomy" id="34508"/>
    <lineage>
        <taxon>Eukaryota</taxon>
        <taxon>Metazoa</taxon>
        <taxon>Ecdysozoa</taxon>
        <taxon>Nematoda</taxon>
        <taxon>Chromadorea</taxon>
        <taxon>Rhabditida</taxon>
        <taxon>Tylenchina</taxon>
        <taxon>Panagrolaimomorpha</taxon>
        <taxon>Strongyloidoidea</taxon>
        <taxon>Steinernematidae</taxon>
        <taxon>Steinernema</taxon>
    </lineage>
</organism>
<dbReference type="GO" id="GO:0000981">
    <property type="term" value="F:DNA-binding transcription factor activity, RNA polymerase II-specific"/>
    <property type="evidence" value="ECO:0007669"/>
    <property type="project" value="TreeGrafter"/>
</dbReference>
<evidence type="ECO:0000256" key="1">
    <source>
        <dbReference type="ARBA" id="ARBA00004123"/>
    </source>
</evidence>
<evidence type="ECO:0000256" key="5">
    <source>
        <dbReference type="ARBA" id="ARBA00022989"/>
    </source>
</evidence>
<evidence type="ECO:0000313" key="15">
    <source>
        <dbReference type="Proteomes" id="UP000298663"/>
    </source>
</evidence>
<evidence type="ECO:0000256" key="12">
    <source>
        <dbReference type="SAM" id="Phobius"/>
    </source>
</evidence>
<dbReference type="CDD" id="cd11394">
    <property type="entry name" value="bHLHzip_SREBP"/>
    <property type="match status" value="1"/>
</dbReference>
<evidence type="ECO:0000256" key="11">
    <source>
        <dbReference type="SAM" id="MobiDB-lite"/>
    </source>
</evidence>
<evidence type="ECO:0000256" key="2">
    <source>
        <dbReference type="ARBA" id="ARBA00004477"/>
    </source>
</evidence>
<feature type="compositionally biased region" description="Polar residues" evidence="11">
    <location>
        <begin position="1"/>
        <end position="46"/>
    </location>
</feature>
<keyword evidence="10" id="KW-0539">Nucleus</keyword>
<name>A0A4U5N6F6_STECR</name>
<evidence type="ECO:0000313" key="14">
    <source>
        <dbReference type="EMBL" id="TKR77902.1"/>
    </source>
</evidence>
<feature type="transmembrane region" description="Helical" evidence="12">
    <location>
        <begin position="311"/>
        <end position="331"/>
    </location>
</feature>
<keyword evidence="4" id="KW-0256">Endoplasmic reticulum</keyword>
<accession>A0A4U5N6F6</accession>
<dbReference type="InterPro" id="IPR011598">
    <property type="entry name" value="bHLH_dom"/>
</dbReference>
<proteinExistence type="predicted"/>
<evidence type="ECO:0000259" key="13">
    <source>
        <dbReference type="PROSITE" id="PS50888"/>
    </source>
</evidence>
<evidence type="ECO:0000256" key="7">
    <source>
        <dbReference type="ARBA" id="ARBA00023125"/>
    </source>
</evidence>
<feature type="region of interest" description="Disordered" evidence="11">
    <location>
        <begin position="1"/>
        <end position="59"/>
    </location>
</feature>
<feature type="domain" description="BHLH" evidence="13">
    <location>
        <begin position="179"/>
        <end position="229"/>
    </location>
</feature>
<dbReference type="GO" id="GO:0005789">
    <property type="term" value="C:endoplasmic reticulum membrane"/>
    <property type="evidence" value="ECO:0007669"/>
    <property type="project" value="UniProtKB-SubCell"/>
</dbReference>
<feature type="compositionally biased region" description="Low complexity" evidence="11">
    <location>
        <begin position="274"/>
        <end position="289"/>
    </location>
</feature>
<keyword evidence="7" id="KW-0238">DNA-binding</keyword>
<feature type="region of interest" description="Disordered" evidence="11">
    <location>
        <begin position="81"/>
        <end position="182"/>
    </location>
</feature>
<dbReference type="SMART" id="SM00353">
    <property type="entry name" value="HLH"/>
    <property type="match status" value="1"/>
</dbReference>
<evidence type="ECO:0000256" key="8">
    <source>
        <dbReference type="ARBA" id="ARBA00023136"/>
    </source>
</evidence>
<keyword evidence="3 12" id="KW-0812">Transmembrane</keyword>
<dbReference type="OrthoDB" id="2133190at2759"/>
<dbReference type="Proteomes" id="UP000298663">
    <property type="component" value="Unassembled WGS sequence"/>
</dbReference>
<dbReference type="SUPFAM" id="SSF47459">
    <property type="entry name" value="HLH, helix-loop-helix DNA-binding domain"/>
    <property type="match status" value="1"/>
</dbReference>
<dbReference type="AlphaFoldDB" id="A0A4U5N6F6"/>
<evidence type="ECO:0000256" key="3">
    <source>
        <dbReference type="ARBA" id="ARBA00022692"/>
    </source>
</evidence>
<dbReference type="Gene3D" id="4.10.280.10">
    <property type="entry name" value="Helix-loop-helix DNA-binding domain"/>
    <property type="match status" value="1"/>
</dbReference>
<dbReference type="Pfam" id="PF00010">
    <property type="entry name" value="HLH"/>
    <property type="match status" value="1"/>
</dbReference>
<dbReference type="PROSITE" id="PS50888">
    <property type="entry name" value="BHLH"/>
    <property type="match status" value="1"/>
</dbReference>
<comment type="subcellular location">
    <subcellularLocation>
        <location evidence="2">Endoplasmic reticulum membrane</location>
        <topology evidence="2">Multi-pass membrane protein</topology>
    </subcellularLocation>
    <subcellularLocation>
        <location evidence="1">Nucleus</location>
    </subcellularLocation>
</comment>
<dbReference type="GO" id="GO:0005634">
    <property type="term" value="C:nucleus"/>
    <property type="evidence" value="ECO:0007669"/>
    <property type="project" value="UniProtKB-SubCell"/>
</dbReference>
<dbReference type="PANTHER" id="PTHR46062">
    <property type="entry name" value="STEROL REGULATORY ELEMENT-BINDING PROTEIN"/>
    <property type="match status" value="1"/>
</dbReference>
<keyword evidence="9" id="KW-0804">Transcription</keyword>
<dbReference type="GO" id="GO:0046983">
    <property type="term" value="F:protein dimerization activity"/>
    <property type="evidence" value="ECO:0007669"/>
    <property type="project" value="InterPro"/>
</dbReference>
<dbReference type="InterPro" id="IPR036638">
    <property type="entry name" value="HLH_DNA-bd_sf"/>
</dbReference>
<evidence type="ECO:0000256" key="4">
    <source>
        <dbReference type="ARBA" id="ARBA00022824"/>
    </source>
</evidence>
<evidence type="ECO:0000256" key="10">
    <source>
        <dbReference type="ARBA" id="ARBA00023242"/>
    </source>
</evidence>
<dbReference type="PANTHER" id="PTHR46062:SF1">
    <property type="entry name" value="LP12374P"/>
    <property type="match status" value="1"/>
</dbReference>
<feature type="compositionally biased region" description="Polar residues" evidence="11">
    <location>
        <begin position="128"/>
        <end position="154"/>
    </location>
</feature>
<gene>
    <name evidence="14" type="ORF">L596_018795</name>
</gene>
<evidence type="ECO:0000256" key="9">
    <source>
        <dbReference type="ARBA" id="ARBA00023163"/>
    </source>
</evidence>
<keyword evidence="8 12" id="KW-0472">Membrane</keyword>
<reference evidence="14 15" key="2">
    <citation type="journal article" date="2019" name="G3 (Bethesda)">
        <title>Hybrid Assembly of the Genome of the Entomopathogenic Nematode Steinernema carpocapsae Identifies the X-Chromosome.</title>
        <authorList>
            <person name="Serra L."/>
            <person name="Macchietto M."/>
            <person name="Macias-Munoz A."/>
            <person name="McGill C.J."/>
            <person name="Rodriguez I.M."/>
            <person name="Rodriguez B."/>
            <person name="Murad R."/>
            <person name="Mortazavi A."/>
        </authorList>
    </citation>
    <scope>NUCLEOTIDE SEQUENCE [LARGE SCALE GENOMIC DNA]</scope>
    <source>
        <strain evidence="14 15">ALL</strain>
    </source>
</reference>
<keyword evidence="5 12" id="KW-1133">Transmembrane helix</keyword>
<reference evidence="14 15" key="1">
    <citation type="journal article" date="2015" name="Genome Biol.">
        <title>Comparative genomics of Steinernema reveals deeply conserved gene regulatory networks.</title>
        <authorList>
            <person name="Dillman A.R."/>
            <person name="Macchietto M."/>
            <person name="Porter C.F."/>
            <person name="Rogers A."/>
            <person name="Williams B."/>
            <person name="Antoshechkin I."/>
            <person name="Lee M.M."/>
            <person name="Goodwin Z."/>
            <person name="Lu X."/>
            <person name="Lewis E.E."/>
            <person name="Goodrich-Blair H."/>
            <person name="Stock S.P."/>
            <person name="Adams B.J."/>
            <person name="Sternberg P.W."/>
            <person name="Mortazavi A."/>
        </authorList>
    </citation>
    <scope>NUCLEOTIDE SEQUENCE [LARGE SCALE GENOMIC DNA]</scope>
    <source>
        <strain evidence="14 15">ALL</strain>
    </source>
</reference>
<dbReference type="GO" id="GO:0000978">
    <property type="term" value="F:RNA polymerase II cis-regulatory region sequence-specific DNA binding"/>
    <property type="evidence" value="ECO:0007669"/>
    <property type="project" value="TreeGrafter"/>
</dbReference>
<dbReference type="EMBL" id="AZBU02000005">
    <property type="protein sequence ID" value="TKR77902.1"/>
    <property type="molecule type" value="Genomic_DNA"/>
</dbReference>